<dbReference type="Proteomes" id="UP000327362">
    <property type="component" value="Chromosome"/>
</dbReference>
<evidence type="ECO:0000313" key="1">
    <source>
        <dbReference type="EMBL" id="BBN47576.1"/>
    </source>
</evidence>
<proteinExistence type="predicted"/>
<reference evidence="1 2" key="1">
    <citation type="submission" date="2019-09" db="EMBL/GenBank/DDBJ databases">
        <title>Complete genome sequence of Mycobacterium avium subsp. hominissuis strain JP-H-1.</title>
        <authorList>
            <person name="Kinoshita Y."/>
            <person name="Niwa H."/>
            <person name="Uchida-Fujii E."/>
            <person name="Nukada T."/>
        </authorList>
    </citation>
    <scope>NUCLEOTIDE SEQUENCE [LARGE SCALE GENOMIC DNA]</scope>
    <source>
        <strain evidence="1 2">JP-H-1</strain>
    </source>
</reference>
<name>A0AAI8SMA9_MYCAV</name>
<accession>A0AAI8SMA9</accession>
<organism evidence="1 2">
    <name type="scientific">Mycobacterium avium subsp. hominissuis</name>
    <dbReference type="NCBI Taxonomy" id="439334"/>
    <lineage>
        <taxon>Bacteria</taxon>
        <taxon>Bacillati</taxon>
        <taxon>Actinomycetota</taxon>
        <taxon>Actinomycetes</taxon>
        <taxon>Mycobacteriales</taxon>
        <taxon>Mycobacteriaceae</taxon>
        <taxon>Mycobacterium</taxon>
        <taxon>Mycobacterium avium complex (MAC)</taxon>
    </lineage>
</organism>
<evidence type="ECO:0000313" key="2">
    <source>
        <dbReference type="Proteomes" id="UP000327362"/>
    </source>
</evidence>
<sequence>MFLSVVILGRFTTETHAMALYISTDTPPLFTPRPGTFPTLCPNPLLDNGARFDNVVGNRFALIASLPLTKGQRIELDHRGAVVLSVKPGCELDRWLRRGRATAAIVRPDRTVMRAGRDTAALCNALLYFCPGD</sequence>
<gene>
    <name evidence="1" type="ORF">JPH1_20510</name>
</gene>
<dbReference type="AlphaFoldDB" id="A0AAI8SMA9"/>
<protein>
    <submittedName>
        <fullName evidence="1">Uncharacterized protein</fullName>
    </submittedName>
</protein>
<dbReference type="EMBL" id="AP020326">
    <property type="protein sequence ID" value="BBN47576.1"/>
    <property type="molecule type" value="Genomic_DNA"/>
</dbReference>